<dbReference type="Gene3D" id="3.40.395.10">
    <property type="entry name" value="Adenoviral Proteinase, Chain A"/>
    <property type="match status" value="1"/>
</dbReference>
<dbReference type="SUPFAM" id="SSF54001">
    <property type="entry name" value="Cysteine proteinases"/>
    <property type="match status" value="1"/>
</dbReference>
<dbReference type="InterPro" id="IPR003653">
    <property type="entry name" value="Peptidase_C48_C"/>
</dbReference>
<reference evidence="6" key="1">
    <citation type="submission" date="2021-02" db="EMBL/GenBank/DDBJ databases">
        <authorList>
            <person name="Nowell W R."/>
        </authorList>
    </citation>
    <scope>NUCLEOTIDE SEQUENCE</scope>
    <source>
        <strain evidence="6">Ploen Becks lab</strain>
    </source>
</reference>
<dbReference type="EMBL" id="CAJNOC010002275">
    <property type="protein sequence ID" value="CAF0923225.1"/>
    <property type="molecule type" value="Genomic_DNA"/>
</dbReference>
<accession>A0A814B264</accession>
<feature type="domain" description="Ubiquitin-like protease family profile" evidence="5">
    <location>
        <begin position="628"/>
        <end position="1464"/>
    </location>
</feature>
<evidence type="ECO:0000256" key="3">
    <source>
        <dbReference type="ARBA" id="ARBA00022801"/>
    </source>
</evidence>
<dbReference type="GO" id="GO:0006508">
    <property type="term" value="P:proteolysis"/>
    <property type="evidence" value="ECO:0007669"/>
    <property type="project" value="UniProtKB-KW"/>
</dbReference>
<evidence type="ECO:0000259" key="5">
    <source>
        <dbReference type="PROSITE" id="PS50600"/>
    </source>
</evidence>
<organism evidence="6 7">
    <name type="scientific">Brachionus calyciflorus</name>
    <dbReference type="NCBI Taxonomy" id="104777"/>
    <lineage>
        <taxon>Eukaryota</taxon>
        <taxon>Metazoa</taxon>
        <taxon>Spiralia</taxon>
        <taxon>Gnathifera</taxon>
        <taxon>Rotifera</taxon>
        <taxon>Eurotatoria</taxon>
        <taxon>Monogononta</taxon>
        <taxon>Pseudotrocha</taxon>
        <taxon>Ploima</taxon>
        <taxon>Brachionidae</taxon>
        <taxon>Brachionus</taxon>
    </lineage>
</organism>
<proteinExistence type="inferred from homology"/>
<name>A0A814B264_9BILA</name>
<keyword evidence="4" id="KW-0175">Coiled coil</keyword>
<dbReference type="InterPro" id="IPR038765">
    <property type="entry name" value="Papain-like_cys_pep_sf"/>
</dbReference>
<keyword evidence="7" id="KW-1185">Reference proteome</keyword>
<evidence type="ECO:0000256" key="2">
    <source>
        <dbReference type="ARBA" id="ARBA00022670"/>
    </source>
</evidence>
<comment type="caution">
    <text evidence="6">The sequence shown here is derived from an EMBL/GenBank/DDBJ whole genome shotgun (WGS) entry which is preliminary data.</text>
</comment>
<feature type="coiled-coil region" evidence="4">
    <location>
        <begin position="1034"/>
        <end position="1110"/>
    </location>
</feature>
<protein>
    <recommendedName>
        <fullName evidence="5">Ubiquitin-like protease family profile domain-containing protein</fullName>
    </recommendedName>
</protein>
<evidence type="ECO:0000313" key="6">
    <source>
        <dbReference type="EMBL" id="CAF0923225.1"/>
    </source>
</evidence>
<keyword evidence="3" id="KW-0378">Hydrolase</keyword>
<comment type="similarity">
    <text evidence="1">Belongs to the peptidase C48 family.</text>
</comment>
<dbReference type="PROSITE" id="PS50600">
    <property type="entry name" value="ULP_PROTEASE"/>
    <property type="match status" value="1"/>
</dbReference>
<feature type="coiled-coil region" evidence="4">
    <location>
        <begin position="894"/>
        <end position="928"/>
    </location>
</feature>
<feature type="non-terminal residue" evidence="6">
    <location>
        <position position="1"/>
    </location>
</feature>
<feature type="coiled-coil region" evidence="4">
    <location>
        <begin position="1309"/>
        <end position="1427"/>
    </location>
</feature>
<evidence type="ECO:0000313" key="7">
    <source>
        <dbReference type="Proteomes" id="UP000663879"/>
    </source>
</evidence>
<feature type="coiled-coil region" evidence="4">
    <location>
        <begin position="958"/>
        <end position="992"/>
    </location>
</feature>
<dbReference type="GO" id="GO:0008234">
    <property type="term" value="F:cysteine-type peptidase activity"/>
    <property type="evidence" value="ECO:0007669"/>
    <property type="project" value="InterPro"/>
</dbReference>
<sequence length="1464" mass="173459">MSSNSFSTSKKPIFGHNFRKAVFICKSCEKKISGFIQNKPSHSNNIVVKIEAENFQCLKKNEKEQRPRVSGDERKILQLEISSKGTSNFWNEAEFFDDEKKLNIGYDNIRKMNSQHRHRFQLAHDLRIDSDASKNIFDNLLPGCGRRTIKGFIQEIHSNPYAALLFCEYQVKMWELVRELNPIWFFDATGNIMARLKNQKEILIYSIVVHDNVKKTSFPIADFLSSANDSITINSFLTKIVERFSFYSFFKKPKVVVTDYSWANIHAISRAFNNLEVIDYINLTFKVLVEGKLYSLTPINTLVYLCSTHFLKNIIDETDRVLKKKDSNEILLTNWPNKSYINDYDETHKVFFVENKHINFVRDSPFTDYFKKFFESNEKETIKQMYYGKNFYYNPGLFKILTKRLHILPLWSGLMFKFFDLNKTRYSNNAIERWFGYFKNKILMTNKRVRNCRLLFLNEVATPLFFSINKKYKDFYEEKFNINYGEKTKKSVNIEESKASTENYAYKHPIRKKSSYYEKGYDFLLFEDDEVQKCARQFNISDLKISNLFEDDEEEETKMEFQEKINSNDVEQKPTPLKSDEFCYSSELMNCPLSEDVSDKIKTNFTKIFFHINEFNIQDIFYYKVENILINSREINNLLNKRWLSDTILEAYGKAITLNRKKKYMYITSFHCTEISYNGFLRVKNNFQIDGHDFFYGFLNENNNHWCLIFINLNRNTFLYIDPKGEILNSQERFFENWRLKKTRLLFETMIQINEKRRSSDSNECEEQKQGAFSSIKTFIISKSRKPENINDNDIIFNSNDQKLLIKLQESPRKTRGCEVHKLISSVKDGILYRTSTPSGERSFVDELQNKKEDELKSTTDEVFISSKSAQNFEKIENKMVDSEELMKNFDLLILEKDTKIRFYENDINKLQNRYDSKCLEIKFLMEKYERIEIDLYDQVKNLKDILNLKDINFEKKIQSLEQQLMESNNSNKSLYEKNIELENEKEQLQSKRKCPLDKICKSEGNTIERYKTHQIKLLENELLIVREQNQENVIQIQTKFDKLLLEKNNLENQVNESKEISIKAFNKVNSLKNELDNYKNKNDENEQKIKNLEQEINSAHEEKRNIEILNTSLLAEKINNETILKSLRDEIQLTGIKNSKKIDSLQLEINRLEDEKKIQGLLISAEEKNRSLKIDPLLQQIKQLNDQNNYFKNCENNYIEKIQSLEKILADSKNLVDLNERKISEIEAIYSKEKEQLLKEYQEKISNFEATLKNSEDLLKKSDEEKEKLNKEKLDLVFESQRASEKISELLASFDAKEKLKEENDAVLRKNNFSLETLNSEKRNLENQVKKQEEEVNEQKNENLELINQNRRISDELEKNNADFYTIQNQQKELNNLNIQLDTEKNLKEINLKLKQDRLNYLNDEAIKNTLKINSLEKELSDLKKNFKMPNNEKSDFFIFNSKKRSCPYHVCGGNGNVDNDKS</sequence>
<keyword evidence="2" id="KW-0645">Protease</keyword>
<evidence type="ECO:0000256" key="1">
    <source>
        <dbReference type="ARBA" id="ARBA00005234"/>
    </source>
</evidence>
<dbReference type="Proteomes" id="UP000663879">
    <property type="component" value="Unassembled WGS sequence"/>
</dbReference>
<gene>
    <name evidence="6" type="ORF">OXX778_LOCUS12497</name>
</gene>
<feature type="coiled-coil region" evidence="4">
    <location>
        <begin position="1232"/>
        <end position="1273"/>
    </location>
</feature>
<evidence type="ECO:0000256" key="4">
    <source>
        <dbReference type="SAM" id="Coils"/>
    </source>
</evidence>
<dbReference type="OrthoDB" id="10055366at2759"/>